<organism evidence="7">
    <name type="scientific">Opuntia streptacantha</name>
    <name type="common">Prickly pear cactus</name>
    <name type="synonym">Opuntia cardona</name>
    <dbReference type="NCBI Taxonomy" id="393608"/>
    <lineage>
        <taxon>Eukaryota</taxon>
        <taxon>Viridiplantae</taxon>
        <taxon>Streptophyta</taxon>
        <taxon>Embryophyta</taxon>
        <taxon>Tracheophyta</taxon>
        <taxon>Spermatophyta</taxon>
        <taxon>Magnoliopsida</taxon>
        <taxon>eudicotyledons</taxon>
        <taxon>Gunneridae</taxon>
        <taxon>Pentapetalae</taxon>
        <taxon>Caryophyllales</taxon>
        <taxon>Cactineae</taxon>
        <taxon>Cactaceae</taxon>
        <taxon>Opuntioideae</taxon>
        <taxon>Opuntia</taxon>
    </lineage>
</organism>
<keyword evidence="5" id="KW-0472">Membrane</keyword>
<feature type="domain" description="Glycosyltransferase 61 catalytic" evidence="6">
    <location>
        <begin position="321"/>
        <end position="401"/>
    </location>
</feature>
<evidence type="ECO:0000256" key="4">
    <source>
        <dbReference type="ARBA" id="ARBA00023180"/>
    </source>
</evidence>
<dbReference type="InterPro" id="IPR049625">
    <property type="entry name" value="Glyco_transf_61_cat"/>
</dbReference>
<dbReference type="EMBL" id="GISG01225751">
    <property type="protein sequence ID" value="MBA4664962.1"/>
    <property type="molecule type" value="Transcribed_RNA"/>
</dbReference>
<keyword evidence="4" id="KW-0325">Glycoprotein</keyword>
<dbReference type="PANTHER" id="PTHR20961:SF124">
    <property type="entry name" value="GLYCOSYLTRANSFERASE"/>
    <property type="match status" value="1"/>
</dbReference>
<sequence>MVHYQGYYHQHLRKGEGDEESQSGVICGSNGSYYKRAIRPKLLSFIFLSLLSCTLIWAPQLLGFSSTFSLLYSLGAENEQMDSFMGSNISRCSPMSNGTICCDRSSIRTDICYMKGDIRTHSATFTVFLYTQNEEQEFHQEKIRPYTRKWETSVMNTIDELSLIPKPESIGSPHKCDVWHDVPAVFFSTGGYTGNVYHEFNDGIIPLYITSQHFNKKVVFVILEYHNWWLTKYGDILSHLTDYPPIDFNGDNRTHCFSEAIVGLNIHDELTIDQTLMKENKSIKDFRELLDRAYWPRIRGLIQEEEQLSLSPLSMPLLVEENKLKKPKLVILSRNGSRTITNEDLLVKLGEKIGFWVKVVKPERTTELAKIYRALNSSDAMIGVHGAAMTHFLFVRPGQVFIQVIPLGTEWAAETYYGSPAVKLGLKYVGYRILPRESSLYNEYDENDPVLRDPNSVNKKGWEYTKRIYLDNQNVELDLRRFELRLVQAYNYLVSKHTQV</sequence>
<keyword evidence="5" id="KW-0812">Transmembrane</keyword>
<evidence type="ECO:0000256" key="3">
    <source>
        <dbReference type="ARBA" id="ARBA00022679"/>
    </source>
</evidence>
<name>A0A7C9ECP8_OPUST</name>
<keyword evidence="3 7" id="KW-0808">Transferase</keyword>
<evidence type="ECO:0000313" key="7">
    <source>
        <dbReference type="EMBL" id="MBA4664962.1"/>
    </source>
</evidence>
<dbReference type="GO" id="GO:0047517">
    <property type="term" value="F:1,4-beta-D-xylan synthase activity"/>
    <property type="evidence" value="ECO:0007669"/>
    <property type="project" value="UniProtKB-EC"/>
</dbReference>
<dbReference type="PANTHER" id="PTHR20961">
    <property type="entry name" value="GLYCOSYLTRANSFERASE"/>
    <property type="match status" value="1"/>
</dbReference>
<accession>A0A7C9ECP8</accession>
<reference evidence="7" key="2">
    <citation type="submission" date="2020-07" db="EMBL/GenBank/DDBJ databases">
        <authorList>
            <person name="Vera ALvarez R."/>
            <person name="Arias-Moreno D.M."/>
            <person name="Jimenez-Jacinto V."/>
            <person name="Jimenez-Bremont J.F."/>
            <person name="Swaminathan K."/>
            <person name="Moose S.P."/>
            <person name="Guerrero-Gonzalez M.L."/>
            <person name="Marino-Ramirez L."/>
            <person name="Landsman D."/>
            <person name="Rodriguez-Kessler M."/>
            <person name="Delgado-Sanchez P."/>
        </authorList>
    </citation>
    <scope>NUCLEOTIDE SEQUENCE</scope>
    <source>
        <tissue evidence="7">Cladode</tissue>
    </source>
</reference>
<feature type="transmembrane region" description="Helical" evidence="5">
    <location>
        <begin position="42"/>
        <end position="62"/>
    </location>
</feature>
<dbReference type="Pfam" id="PF04577">
    <property type="entry name" value="Glyco_transf_61"/>
    <property type="match status" value="1"/>
</dbReference>
<protein>
    <submittedName>
        <fullName evidence="7">1,4-beta-D-xylan synthase</fullName>
        <ecNumber evidence="7">2.4.2.24</ecNumber>
    </submittedName>
</protein>
<dbReference type="InterPro" id="IPR007657">
    <property type="entry name" value="Glycosyltransferase_61"/>
</dbReference>
<evidence type="ECO:0000259" key="6">
    <source>
        <dbReference type="Pfam" id="PF04577"/>
    </source>
</evidence>
<keyword evidence="5" id="KW-1133">Transmembrane helix</keyword>
<reference evidence="7" key="1">
    <citation type="journal article" date="2013" name="J. Plant Res.">
        <title>Effect of fungi and light on seed germination of three Opuntia species from semiarid lands of central Mexico.</title>
        <authorList>
            <person name="Delgado-Sanchez P."/>
            <person name="Jimenez-Bremont J.F."/>
            <person name="Guerrero-Gonzalez Mde L."/>
            <person name="Flores J."/>
        </authorList>
    </citation>
    <scope>NUCLEOTIDE SEQUENCE</scope>
    <source>
        <tissue evidence="7">Cladode</tissue>
    </source>
</reference>
<comment type="subcellular location">
    <subcellularLocation>
        <location evidence="1">Golgi apparatus membrane</location>
        <topology evidence="1">Single-pass type II membrane protein</topology>
    </subcellularLocation>
</comment>
<evidence type="ECO:0000256" key="2">
    <source>
        <dbReference type="ARBA" id="ARBA00022676"/>
    </source>
</evidence>
<dbReference type="GO" id="GO:0000139">
    <property type="term" value="C:Golgi membrane"/>
    <property type="evidence" value="ECO:0007669"/>
    <property type="project" value="UniProtKB-SubCell"/>
</dbReference>
<proteinExistence type="predicted"/>
<evidence type="ECO:0000256" key="5">
    <source>
        <dbReference type="SAM" id="Phobius"/>
    </source>
</evidence>
<evidence type="ECO:0000256" key="1">
    <source>
        <dbReference type="ARBA" id="ARBA00004323"/>
    </source>
</evidence>
<dbReference type="EC" id="2.4.2.24" evidence="7"/>
<dbReference type="AlphaFoldDB" id="A0A7C9ECP8"/>
<keyword evidence="2 7" id="KW-0328">Glycosyltransferase</keyword>